<dbReference type="SMART" id="SM00187">
    <property type="entry name" value="INB"/>
    <property type="match status" value="1"/>
</dbReference>
<dbReference type="PRINTS" id="PR01186">
    <property type="entry name" value="INTEGRINB"/>
</dbReference>
<evidence type="ECO:0000259" key="9">
    <source>
        <dbReference type="SMART" id="SM00187"/>
    </source>
</evidence>
<evidence type="ECO:0000256" key="4">
    <source>
        <dbReference type="ARBA" id="ARBA00023037"/>
    </source>
</evidence>
<dbReference type="Proteomes" id="UP000792457">
    <property type="component" value="Unassembled WGS sequence"/>
</dbReference>
<keyword evidence="3 8" id="KW-0812">Transmembrane</keyword>
<reference evidence="10" key="2">
    <citation type="submission" date="2017-10" db="EMBL/GenBank/DDBJ databases">
        <title>Ladona fulva Genome sequencing and assembly.</title>
        <authorList>
            <person name="Murali S."/>
            <person name="Richards S."/>
            <person name="Bandaranaike D."/>
            <person name="Bellair M."/>
            <person name="Blankenburg K."/>
            <person name="Chao H."/>
            <person name="Dinh H."/>
            <person name="Doddapaneni H."/>
            <person name="Dugan-Rocha S."/>
            <person name="Elkadiri S."/>
            <person name="Gnanaolivu R."/>
            <person name="Hernandez B."/>
            <person name="Skinner E."/>
            <person name="Javaid M."/>
            <person name="Lee S."/>
            <person name="Li M."/>
            <person name="Ming W."/>
            <person name="Munidasa M."/>
            <person name="Muniz J."/>
            <person name="Nguyen L."/>
            <person name="Hughes D."/>
            <person name="Osuji N."/>
            <person name="Pu L.-L."/>
            <person name="Puazo M."/>
            <person name="Qu C."/>
            <person name="Quiroz J."/>
            <person name="Raj R."/>
            <person name="Weissenberger G."/>
            <person name="Xin Y."/>
            <person name="Zou X."/>
            <person name="Han Y."/>
            <person name="Worley K."/>
            <person name="Muzny D."/>
            <person name="Gibbs R."/>
        </authorList>
    </citation>
    <scope>NUCLEOTIDE SEQUENCE</scope>
    <source>
        <strain evidence="10">Sampled in the wild</strain>
    </source>
</reference>
<evidence type="ECO:0000313" key="10">
    <source>
        <dbReference type="EMBL" id="KAG8227221.1"/>
    </source>
</evidence>
<keyword evidence="8" id="KW-0130">Cell adhesion</keyword>
<dbReference type="OrthoDB" id="410592at2759"/>
<dbReference type="GO" id="GO:0016477">
    <property type="term" value="P:cell migration"/>
    <property type="evidence" value="ECO:0007669"/>
    <property type="project" value="TreeGrafter"/>
</dbReference>
<feature type="domain" description="Integrin beta subunit VWA" evidence="9">
    <location>
        <begin position="35"/>
        <end position="181"/>
    </location>
</feature>
<keyword evidence="5" id="KW-0472">Membrane</keyword>
<dbReference type="SUPFAM" id="SSF53300">
    <property type="entry name" value="vWA-like"/>
    <property type="match status" value="1"/>
</dbReference>
<dbReference type="GO" id="GO:0033627">
    <property type="term" value="P:cell adhesion mediated by integrin"/>
    <property type="evidence" value="ECO:0007669"/>
    <property type="project" value="TreeGrafter"/>
</dbReference>
<evidence type="ECO:0000256" key="3">
    <source>
        <dbReference type="ARBA" id="ARBA00022692"/>
    </source>
</evidence>
<keyword evidence="6" id="KW-1015">Disulfide bond</keyword>
<evidence type="ECO:0000256" key="5">
    <source>
        <dbReference type="ARBA" id="ARBA00023136"/>
    </source>
</evidence>
<name>A0A8K0K2N3_LADFU</name>
<dbReference type="GO" id="GO:0007160">
    <property type="term" value="P:cell-matrix adhesion"/>
    <property type="evidence" value="ECO:0007669"/>
    <property type="project" value="TreeGrafter"/>
</dbReference>
<dbReference type="InterPro" id="IPR015812">
    <property type="entry name" value="Integrin_bsu"/>
</dbReference>
<comment type="subcellular location">
    <subcellularLocation>
        <location evidence="8">Cell membrane</location>
        <topology evidence="8">Single-pass type I membrane protein</topology>
    </subcellularLocation>
    <subcellularLocation>
        <location evidence="1">Membrane</location>
        <topology evidence="1">Single-pass type I membrane protein</topology>
    </subcellularLocation>
</comment>
<dbReference type="GO" id="GO:0005925">
    <property type="term" value="C:focal adhesion"/>
    <property type="evidence" value="ECO:0007669"/>
    <property type="project" value="TreeGrafter"/>
</dbReference>
<evidence type="ECO:0000256" key="6">
    <source>
        <dbReference type="ARBA" id="ARBA00023157"/>
    </source>
</evidence>
<comment type="caution">
    <text evidence="10">The sequence shown here is derived from an EMBL/GenBank/DDBJ whole genome shotgun (WGS) entry which is preliminary data.</text>
</comment>
<protein>
    <recommendedName>
        <fullName evidence="8">Integrin beta</fullName>
    </recommendedName>
</protein>
<evidence type="ECO:0000256" key="7">
    <source>
        <dbReference type="ARBA" id="ARBA00023180"/>
    </source>
</evidence>
<dbReference type="PANTHER" id="PTHR10082">
    <property type="entry name" value="INTEGRIN BETA SUBUNIT"/>
    <property type="match status" value="1"/>
</dbReference>
<dbReference type="GO" id="GO:0009986">
    <property type="term" value="C:cell surface"/>
    <property type="evidence" value="ECO:0007669"/>
    <property type="project" value="TreeGrafter"/>
</dbReference>
<evidence type="ECO:0000256" key="2">
    <source>
        <dbReference type="ARBA" id="ARBA00007449"/>
    </source>
</evidence>
<evidence type="ECO:0000256" key="1">
    <source>
        <dbReference type="ARBA" id="ARBA00004479"/>
    </source>
</evidence>
<dbReference type="GO" id="GO:0098609">
    <property type="term" value="P:cell-cell adhesion"/>
    <property type="evidence" value="ECO:0007669"/>
    <property type="project" value="TreeGrafter"/>
</dbReference>
<accession>A0A8K0K2N3</accession>
<sequence length="181" mass="20867">MIPQRRIRYPVNQKKPAALVFKPLVVHGAQILWIKRCIPYKSDDISGVAASSYGKERCRDEYFYFPESNLTIVDNRAFRSAPKVGEINQEDAVQIRPQKVKLRLRVREPFSLDLHYALAEGYPVDLYYLMDLSKSMEDDKIKLSKLGDTLVEEMKNLTSNFKIGFGSFVDKRAMPFVDKKG</sequence>
<dbReference type="AlphaFoldDB" id="A0A8K0K2N3"/>
<keyword evidence="11" id="KW-1185">Reference proteome</keyword>
<dbReference type="GO" id="GO:0007229">
    <property type="term" value="P:integrin-mediated signaling pathway"/>
    <property type="evidence" value="ECO:0007669"/>
    <property type="project" value="UniProtKB-KW"/>
</dbReference>
<dbReference type="PANTHER" id="PTHR10082:SF60">
    <property type="entry name" value="INTEGRIN BETA-PS"/>
    <property type="match status" value="1"/>
</dbReference>
<gene>
    <name evidence="10" type="ORF">J437_LFUL003427</name>
</gene>
<dbReference type="GO" id="GO:0005178">
    <property type="term" value="F:integrin binding"/>
    <property type="evidence" value="ECO:0007669"/>
    <property type="project" value="TreeGrafter"/>
</dbReference>
<dbReference type="GO" id="GO:0008305">
    <property type="term" value="C:integrin complex"/>
    <property type="evidence" value="ECO:0007669"/>
    <property type="project" value="TreeGrafter"/>
</dbReference>
<reference evidence="10" key="1">
    <citation type="submission" date="2013-04" db="EMBL/GenBank/DDBJ databases">
        <authorList>
            <person name="Qu J."/>
            <person name="Murali S.C."/>
            <person name="Bandaranaike D."/>
            <person name="Bellair M."/>
            <person name="Blankenburg K."/>
            <person name="Chao H."/>
            <person name="Dinh H."/>
            <person name="Doddapaneni H."/>
            <person name="Downs B."/>
            <person name="Dugan-Rocha S."/>
            <person name="Elkadiri S."/>
            <person name="Gnanaolivu R.D."/>
            <person name="Hernandez B."/>
            <person name="Javaid M."/>
            <person name="Jayaseelan J.C."/>
            <person name="Lee S."/>
            <person name="Li M."/>
            <person name="Ming W."/>
            <person name="Munidasa M."/>
            <person name="Muniz J."/>
            <person name="Nguyen L."/>
            <person name="Ongeri F."/>
            <person name="Osuji N."/>
            <person name="Pu L.-L."/>
            <person name="Puazo M."/>
            <person name="Qu C."/>
            <person name="Quiroz J."/>
            <person name="Raj R."/>
            <person name="Weissenberger G."/>
            <person name="Xin Y."/>
            <person name="Zou X."/>
            <person name="Han Y."/>
            <person name="Richards S."/>
            <person name="Worley K."/>
            <person name="Muzny D."/>
            <person name="Gibbs R."/>
        </authorList>
    </citation>
    <scope>NUCLEOTIDE SEQUENCE</scope>
    <source>
        <strain evidence="10">Sampled in the wild</strain>
    </source>
</reference>
<dbReference type="EMBL" id="KZ308314">
    <property type="protein sequence ID" value="KAG8227221.1"/>
    <property type="molecule type" value="Genomic_DNA"/>
</dbReference>
<evidence type="ECO:0000313" key="11">
    <source>
        <dbReference type="Proteomes" id="UP000792457"/>
    </source>
</evidence>
<comment type="similarity">
    <text evidence="2 8">Belongs to the integrin beta chain family.</text>
</comment>
<dbReference type="Pfam" id="PF00362">
    <property type="entry name" value="Integrin_beta"/>
    <property type="match status" value="1"/>
</dbReference>
<proteinExistence type="inferred from homology"/>
<organism evidence="10 11">
    <name type="scientific">Ladona fulva</name>
    <name type="common">Scarce chaser dragonfly</name>
    <name type="synonym">Libellula fulva</name>
    <dbReference type="NCBI Taxonomy" id="123851"/>
    <lineage>
        <taxon>Eukaryota</taxon>
        <taxon>Metazoa</taxon>
        <taxon>Ecdysozoa</taxon>
        <taxon>Arthropoda</taxon>
        <taxon>Hexapoda</taxon>
        <taxon>Insecta</taxon>
        <taxon>Pterygota</taxon>
        <taxon>Palaeoptera</taxon>
        <taxon>Odonata</taxon>
        <taxon>Epiprocta</taxon>
        <taxon>Anisoptera</taxon>
        <taxon>Libelluloidea</taxon>
        <taxon>Libellulidae</taxon>
        <taxon>Ladona</taxon>
    </lineage>
</organism>
<evidence type="ECO:0000256" key="8">
    <source>
        <dbReference type="RuleBase" id="RU000633"/>
    </source>
</evidence>
<keyword evidence="4 8" id="KW-0401">Integrin</keyword>
<keyword evidence="7" id="KW-0325">Glycoprotein</keyword>
<dbReference type="Gene3D" id="3.40.50.410">
    <property type="entry name" value="von Willebrand factor, type A domain"/>
    <property type="match status" value="1"/>
</dbReference>
<dbReference type="InterPro" id="IPR036465">
    <property type="entry name" value="vWFA_dom_sf"/>
</dbReference>
<dbReference type="InterPro" id="IPR002369">
    <property type="entry name" value="Integrin_bsu_VWA"/>
</dbReference>